<dbReference type="PANTHER" id="PTHR30469:SF15">
    <property type="entry name" value="HLYD FAMILY OF SECRETION PROTEINS"/>
    <property type="match status" value="1"/>
</dbReference>
<comment type="similarity">
    <text evidence="1">Belongs to the membrane fusion protein (MFP) (TC 8.A.1) family.</text>
</comment>
<protein>
    <recommendedName>
        <fullName evidence="2">CzcB-like barrel-sandwich hybrid domain-containing protein</fullName>
    </recommendedName>
</protein>
<dbReference type="Gene3D" id="2.40.50.100">
    <property type="match status" value="1"/>
</dbReference>
<dbReference type="InterPro" id="IPR058647">
    <property type="entry name" value="BSH_CzcB-like"/>
</dbReference>
<evidence type="ECO:0000256" key="1">
    <source>
        <dbReference type="ARBA" id="ARBA00009477"/>
    </source>
</evidence>
<dbReference type="NCBIfam" id="TIGR01730">
    <property type="entry name" value="RND_mfp"/>
    <property type="match status" value="1"/>
</dbReference>
<reference evidence="3 4" key="1">
    <citation type="submission" date="2019-11" db="EMBL/GenBank/DDBJ databases">
        <title>Comparative genomics of hydrocarbon-degrading Desulfosarcina strains.</title>
        <authorList>
            <person name="Watanabe M."/>
            <person name="Kojima H."/>
            <person name="Fukui M."/>
        </authorList>
    </citation>
    <scope>NUCLEOTIDE SEQUENCE [LARGE SCALE GENOMIC DNA]</scope>
    <source>
        <strain evidence="3 4">28bB2T</strain>
    </source>
</reference>
<sequence>MAETIEYEGLIEPNVVVEIGAPAEGIVDAVTVDRGSVIEKGQVLVKLESSVERAAVEKTAKMATFKGEINLQQDQLAFAKRVHQRVGRLAVISAQEKDQAATEILLTTHRLEKARENRILAEFELKKARALLAHRTVKSPLPGVVVDRYVSPGEYVNTQPLLRVAQIDPLRVEVIVPAAMFGKISPGMTATIIPELPRYGERTATVTIVDRVIDSASSTFGVRLTLPNPDRQVPSGLKCLVRFESGEPANRSSEMTLGTGIDPAQN</sequence>
<dbReference type="Pfam" id="PF25973">
    <property type="entry name" value="BSH_CzcB"/>
    <property type="match status" value="1"/>
</dbReference>
<evidence type="ECO:0000259" key="2">
    <source>
        <dbReference type="Pfam" id="PF25973"/>
    </source>
</evidence>
<accession>A0A5K7ZQE9</accession>
<dbReference type="Gene3D" id="2.40.30.170">
    <property type="match status" value="1"/>
</dbReference>
<dbReference type="KEGG" id="dov:DSCO28_23760"/>
<proteinExistence type="inferred from homology"/>
<gene>
    <name evidence="3" type="ORF">DSCO28_23760</name>
</gene>
<evidence type="ECO:0000313" key="3">
    <source>
        <dbReference type="EMBL" id="BBO81810.1"/>
    </source>
</evidence>
<dbReference type="PANTHER" id="PTHR30469">
    <property type="entry name" value="MULTIDRUG RESISTANCE PROTEIN MDTA"/>
    <property type="match status" value="1"/>
</dbReference>
<dbReference type="SUPFAM" id="SSF111369">
    <property type="entry name" value="HlyD-like secretion proteins"/>
    <property type="match status" value="1"/>
</dbReference>
<feature type="domain" description="CzcB-like barrel-sandwich hybrid" evidence="2">
    <location>
        <begin position="17"/>
        <end position="159"/>
    </location>
</feature>
<dbReference type="EMBL" id="AP021876">
    <property type="protein sequence ID" value="BBO81810.1"/>
    <property type="molecule type" value="Genomic_DNA"/>
</dbReference>
<dbReference type="RefSeq" id="WP_173179321.1">
    <property type="nucleotide sequence ID" value="NZ_AP021876.1"/>
</dbReference>
<dbReference type="InterPro" id="IPR006143">
    <property type="entry name" value="RND_pump_MFP"/>
</dbReference>
<dbReference type="GO" id="GO:1990281">
    <property type="term" value="C:efflux pump complex"/>
    <property type="evidence" value="ECO:0007669"/>
    <property type="project" value="TreeGrafter"/>
</dbReference>
<name>A0A5K7ZQE9_9BACT</name>
<dbReference type="Gene3D" id="1.10.287.470">
    <property type="entry name" value="Helix hairpin bin"/>
    <property type="match status" value="1"/>
</dbReference>
<dbReference type="Proteomes" id="UP000425960">
    <property type="component" value="Chromosome"/>
</dbReference>
<dbReference type="AlphaFoldDB" id="A0A5K7ZQE9"/>
<organism evidence="3 4">
    <name type="scientific">Desulfosarcina ovata subsp. sediminis</name>
    <dbReference type="NCBI Taxonomy" id="885957"/>
    <lineage>
        <taxon>Bacteria</taxon>
        <taxon>Pseudomonadati</taxon>
        <taxon>Thermodesulfobacteriota</taxon>
        <taxon>Desulfobacteria</taxon>
        <taxon>Desulfobacterales</taxon>
        <taxon>Desulfosarcinaceae</taxon>
        <taxon>Desulfosarcina</taxon>
    </lineage>
</organism>
<evidence type="ECO:0000313" key="4">
    <source>
        <dbReference type="Proteomes" id="UP000425960"/>
    </source>
</evidence>
<dbReference type="GO" id="GO:0015562">
    <property type="term" value="F:efflux transmembrane transporter activity"/>
    <property type="evidence" value="ECO:0007669"/>
    <property type="project" value="TreeGrafter"/>
</dbReference>